<dbReference type="EMBL" id="SMTL01000001">
    <property type="protein sequence ID" value="TDK38599.1"/>
    <property type="molecule type" value="Genomic_DNA"/>
</dbReference>
<keyword evidence="6" id="KW-1185">Reference proteome</keyword>
<dbReference type="Pfam" id="PF04586">
    <property type="entry name" value="Peptidase_S78"/>
    <property type="match status" value="1"/>
</dbReference>
<dbReference type="OrthoDB" id="9804926at2"/>
<dbReference type="GO" id="GO:0006508">
    <property type="term" value="P:proteolysis"/>
    <property type="evidence" value="ECO:0007669"/>
    <property type="project" value="UniProtKB-KW"/>
</dbReference>
<evidence type="ECO:0000256" key="3">
    <source>
        <dbReference type="ARBA" id="ARBA00022801"/>
    </source>
</evidence>
<keyword evidence="1" id="KW-1188">Viral release from host cell</keyword>
<protein>
    <submittedName>
        <fullName evidence="5">HK97 family phage prohead protease</fullName>
    </submittedName>
</protein>
<feature type="domain" description="Prohead serine protease" evidence="4">
    <location>
        <begin position="14"/>
        <end position="151"/>
    </location>
</feature>
<keyword evidence="2 5" id="KW-0645">Protease</keyword>
<dbReference type="InterPro" id="IPR006433">
    <property type="entry name" value="Prohead_protease"/>
</dbReference>
<dbReference type="AlphaFoldDB" id="A0A4R5ULI8"/>
<evidence type="ECO:0000313" key="6">
    <source>
        <dbReference type="Proteomes" id="UP000295238"/>
    </source>
</evidence>
<evidence type="ECO:0000256" key="2">
    <source>
        <dbReference type="ARBA" id="ARBA00022670"/>
    </source>
</evidence>
<evidence type="ECO:0000259" key="4">
    <source>
        <dbReference type="Pfam" id="PF04586"/>
    </source>
</evidence>
<sequence length="181" mass="19785">MDHLDLALRFEAPTDAGEFSGHAVIWNERNAHNEIVRPGAFRKTLQEHRAAGTRPVMLWSHDPSSIIGVWAAAREDEKGLFVRGQLVTSTARGREAYDLLKAGALNGLSIGFRVPKGGETRQSGVRILTEIDVREISLVGMPSAGRARITQIRSYGRSVESVAAFTHACRKAQRALATKGK</sequence>
<dbReference type="RefSeq" id="WP_133314045.1">
    <property type="nucleotide sequence ID" value="NZ_SMTL01000001.1"/>
</dbReference>
<evidence type="ECO:0000313" key="5">
    <source>
        <dbReference type="EMBL" id="TDK38599.1"/>
    </source>
</evidence>
<proteinExistence type="predicted"/>
<dbReference type="SUPFAM" id="SSF50789">
    <property type="entry name" value="Herpes virus serine proteinase, assemblin"/>
    <property type="match status" value="1"/>
</dbReference>
<accession>A0A4R5ULI8</accession>
<dbReference type="GO" id="GO:0008233">
    <property type="term" value="F:peptidase activity"/>
    <property type="evidence" value="ECO:0007669"/>
    <property type="project" value="UniProtKB-KW"/>
</dbReference>
<dbReference type="NCBIfam" id="TIGR01543">
    <property type="entry name" value="proheadase_HK97"/>
    <property type="match status" value="1"/>
</dbReference>
<name>A0A4R5ULI8_9HYPH</name>
<organism evidence="5 6">
    <name type="scientific">Rhizobium deserti</name>
    <dbReference type="NCBI Taxonomy" id="2547961"/>
    <lineage>
        <taxon>Bacteria</taxon>
        <taxon>Pseudomonadati</taxon>
        <taxon>Pseudomonadota</taxon>
        <taxon>Alphaproteobacteria</taxon>
        <taxon>Hyphomicrobiales</taxon>
        <taxon>Rhizobiaceae</taxon>
        <taxon>Rhizobium/Agrobacterium group</taxon>
        <taxon>Rhizobium</taxon>
    </lineage>
</organism>
<evidence type="ECO:0000256" key="1">
    <source>
        <dbReference type="ARBA" id="ARBA00022612"/>
    </source>
</evidence>
<comment type="caution">
    <text evidence="5">The sequence shown here is derived from an EMBL/GenBank/DDBJ whole genome shotgun (WGS) entry which is preliminary data.</text>
</comment>
<gene>
    <name evidence="5" type="ORF">E2F50_00085</name>
</gene>
<dbReference type="InterPro" id="IPR054613">
    <property type="entry name" value="Peptidase_S78_dom"/>
</dbReference>
<keyword evidence="3" id="KW-0378">Hydrolase</keyword>
<reference evidence="5 6" key="1">
    <citation type="submission" date="2019-03" db="EMBL/GenBank/DDBJ databases">
        <title>Rhizobium sp. nov., an bacterium isolated from biocrust in Mu Us Desert.</title>
        <authorList>
            <person name="Lixiong L."/>
        </authorList>
    </citation>
    <scope>NUCLEOTIDE SEQUENCE [LARGE SCALE GENOMIC DNA]</scope>
    <source>
        <strain evidence="5 6">SPY-1</strain>
    </source>
</reference>
<dbReference type="Proteomes" id="UP000295238">
    <property type="component" value="Unassembled WGS sequence"/>
</dbReference>